<dbReference type="OrthoDB" id="1274115at2759"/>
<evidence type="ECO:0000313" key="3">
    <source>
        <dbReference type="EMBL" id="KAE8385435.1"/>
    </source>
</evidence>
<name>A0A5N7BUB9_PETAA</name>
<accession>A0A5N7BUB9</accession>
<evidence type="ECO:0000256" key="2">
    <source>
        <dbReference type="ARBA" id="ARBA00023002"/>
    </source>
</evidence>
<evidence type="ECO:0000256" key="1">
    <source>
        <dbReference type="ARBA" id="ARBA00006484"/>
    </source>
</evidence>
<dbReference type="PANTHER" id="PTHR43976:SF16">
    <property type="entry name" value="SHORT-CHAIN DEHYDROGENASE_REDUCTASE FAMILY PROTEIN"/>
    <property type="match status" value="1"/>
</dbReference>
<dbReference type="InterPro" id="IPR036291">
    <property type="entry name" value="NAD(P)-bd_dom_sf"/>
</dbReference>
<dbReference type="InterPro" id="IPR051911">
    <property type="entry name" value="SDR_oxidoreductase"/>
</dbReference>
<gene>
    <name evidence="3" type="ORF">BDV23DRAFT_176241</name>
</gene>
<dbReference type="Proteomes" id="UP000326877">
    <property type="component" value="Unassembled WGS sequence"/>
</dbReference>
<proteinExistence type="inferred from homology"/>
<reference evidence="3" key="1">
    <citation type="submission" date="2019-04" db="EMBL/GenBank/DDBJ databases">
        <title>Friends and foes A comparative genomics studyof 23 Aspergillus species from section Flavi.</title>
        <authorList>
            <consortium name="DOE Joint Genome Institute"/>
            <person name="Kjaerbolling I."/>
            <person name="Vesth T."/>
            <person name="Frisvad J.C."/>
            <person name="Nybo J.L."/>
            <person name="Theobald S."/>
            <person name="Kildgaard S."/>
            <person name="Isbrandt T."/>
            <person name="Kuo A."/>
            <person name="Sato A."/>
            <person name="Lyhne E.K."/>
            <person name="Kogle M.E."/>
            <person name="Wiebenga A."/>
            <person name="Kun R.S."/>
            <person name="Lubbers R.J."/>
            <person name="Makela M.R."/>
            <person name="Barry K."/>
            <person name="Chovatia M."/>
            <person name="Clum A."/>
            <person name="Daum C."/>
            <person name="Haridas S."/>
            <person name="He G."/>
            <person name="LaButti K."/>
            <person name="Lipzen A."/>
            <person name="Mondo S."/>
            <person name="Riley R."/>
            <person name="Salamov A."/>
            <person name="Simmons B.A."/>
            <person name="Magnuson J.K."/>
            <person name="Henrissat B."/>
            <person name="Mortensen U.H."/>
            <person name="Larsen T.O."/>
            <person name="Devries R.P."/>
            <person name="Grigoriev I.V."/>
            <person name="Machida M."/>
            <person name="Baker S.E."/>
            <person name="Andersen M.R."/>
        </authorList>
    </citation>
    <scope>NUCLEOTIDE SEQUENCE [LARGE SCALE GENOMIC DNA]</scope>
    <source>
        <strain evidence="3">IBT 14317</strain>
    </source>
</reference>
<dbReference type="SUPFAM" id="SSF51735">
    <property type="entry name" value="NAD(P)-binding Rossmann-fold domains"/>
    <property type="match status" value="1"/>
</dbReference>
<dbReference type="PANTHER" id="PTHR43976">
    <property type="entry name" value="SHORT CHAIN DEHYDROGENASE"/>
    <property type="match status" value="1"/>
</dbReference>
<dbReference type="InterPro" id="IPR002347">
    <property type="entry name" value="SDR_fam"/>
</dbReference>
<keyword evidence="2" id="KW-0560">Oxidoreductase</keyword>
<dbReference type="Pfam" id="PF00106">
    <property type="entry name" value="adh_short"/>
    <property type="match status" value="1"/>
</dbReference>
<dbReference type="GO" id="GO:0016491">
    <property type="term" value="F:oxidoreductase activity"/>
    <property type="evidence" value="ECO:0007669"/>
    <property type="project" value="UniProtKB-KW"/>
</dbReference>
<dbReference type="AlphaFoldDB" id="A0A5N7BUB9"/>
<dbReference type="EMBL" id="ML735335">
    <property type="protein sequence ID" value="KAE8385435.1"/>
    <property type="molecule type" value="Genomic_DNA"/>
</dbReference>
<comment type="similarity">
    <text evidence="1">Belongs to the short-chain dehydrogenases/reductases (SDR) family.</text>
</comment>
<organism evidence="3">
    <name type="scientific">Petromyces alliaceus</name>
    <name type="common">Aspergillus alliaceus</name>
    <dbReference type="NCBI Taxonomy" id="209559"/>
    <lineage>
        <taxon>Eukaryota</taxon>
        <taxon>Fungi</taxon>
        <taxon>Dikarya</taxon>
        <taxon>Ascomycota</taxon>
        <taxon>Pezizomycotina</taxon>
        <taxon>Eurotiomycetes</taxon>
        <taxon>Eurotiomycetidae</taxon>
        <taxon>Eurotiales</taxon>
        <taxon>Aspergillaceae</taxon>
        <taxon>Aspergillus</taxon>
        <taxon>Aspergillus subgen. Circumdati</taxon>
    </lineage>
</organism>
<sequence>MRMWFYLCRGGRKGPTIIHHSSMAVCTCTPARAAADVSHTVSMPLASEPLNAGYKVIGTTRDVSKAEAAYPDFSAKGGVWIGLDAAQINAYDQLAKYFKELNVDVLVKNAGYPFIGGVEDTSEIEVRDEREVNFYGTLRAVRACLPVTRARGSEHIILISHGARYVYVPMFPSFLDIKFAIEAVHESLSPEIKTLDVKVLIEEPGSFRTPFSSRIGTTVKQMVAGSRQLTSIPDYVKEVPDKAAQVIVKATVTGYGYLRMPLGKGCVRDLEAARPIATAADVD</sequence>
<protein>
    <submittedName>
        <fullName evidence="3">NAD(P)-binding protein</fullName>
    </submittedName>
</protein>
<dbReference type="Gene3D" id="3.40.50.720">
    <property type="entry name" value="NAD(P)-binding Rossmann-like Domain"/>
    <property type="match status" value="1"/>
</dbReference>